<comment type="caution">
    <text evidence="2">The sequence shown here is derived from an EMBL/GenBank/DDBJ whole genome shotgun (WGS) entry which is preliminary data.</text>
</comment>
<feature type="transmembrane region" description="Helical" evidence="1">
    <location>
        <begin position="39"/>
        <end position="57"/>
    </location>
</feature>
<name>A0A9Q3MB99_9HYPH</name>
<proteinExistence type="predicted"/>
<keyword evidence="1" id="KW-0812">Transmembrane</keyword>
<evidence type="ECO:0000256" key="1">
    <source>
        <dbReference type="SAM" id="Phobius"/>
    </source>
</evidence>
<gene>
    <name evidence="2" type="ORF">HJB63_20510</name>
</gene>
<feature type="transmembrane region" description="Helical" evidence="1">
    <location>
        <begin position="297"/>
        <end position="315"/>
    </location>
</feature>
<sequence length="543" mass="58073">MDGLPVAAGKGAKRGAVIETERSVVVGDGASPAMSRLCWSRAVIIGAGVILAGLLALPGRTVTTKYVNDLFVFLDGAHRIVLGQVPNVDFHSSLGPLTFYIPAAGYGLSSSMGGAMPAGMAIVVFLLAAIAAEIVGSRMHKAFGLPLAIFLLLIVAAPANPGERIGELTFAMFYNRIGWASLGFLLVMYLPRLPAAGNSRAVDAACASFLVLLMLYTKITYAVVGLAFLLFMLFDRRQIGWVSLALGMIAVSSIAIEIIWRGGFNYLADLGLSAKNSGGLLALTALGHLLRNNLADLLVYLAVALIVLSLSPGYRHLLFVAFCGTTGILLIGQNFQAVGILTLGAGAAIITESLFRAKLLSRYGTARFALPLLLAFLLLPAALGNAASLAIHAYYTAGGRGKPIPLPAFSEIRLVEIWSAGQYEYFEGYNRTLADASAALSQLMSADERVAVLDFVNPFSAGLGLTPPVGDSVWYHWGRTLGPDDHPAAEEMFADVDLILDPKWPIEIWTGNGLRDLYAHYIARHYALVRETADWRIYRRKAS</sequence>
<dbReference type="AlphaFoldDB" id="A0A9Q3MB99"/>
<feature type="transmembrane region" description="Helical" evidence="1">
    <location>
        <begin position="335"/>
        <end position="356"/>
    </location>
</feature>
<reference evidence="2" key="1">
    <citation type="submission" date="2020-04" db="EMBL/GenBank/DDBJ databases">
        <title>Global-level population genomics: horizontal gene transfer, symbiosis and evolution in Rhizobia.</title>
        <authorList>
            <person name="Gai Y."/>
        </authorList>
    </citation>
    <scope>NUCLEOTIDE SEQUENCE</scope>
    <source>
        <strain evidence="2">BLR57</strain>
    </source>
</reference>
<keyword evidence="1" id="KW-0472">Membrane</keyword>
<feature type="transmembrane region" description="Helical" evidence="1">
    <location>
        <begin position="173"/>
        <end position="190"/>
    </location>
</feature>
<feature type="transmembrane region" description="Helical" evidence="1">
    <location>
        <begin position="241"/>
        <end position="260"/>
    </location>
</feature>
<evidence type="ECO:0000313" key="2">
    <source>
        <dbReference type="EMBL" id="MBX5024946.1"/>
    </source>
</evidence>
<organism evidence="2 3">
    <name type="scientific">Rhizobium lentis</name>
    <dbReference type="NCBI Taxonomy" id="1138194"/>
    <lineage>
        <taxon>Bacteria</taxon>
        <taxon>Pseudomonadati</taxon>
        <taxon>Pseudomonadota</taxon>
        <taxon>Alphaproteobacteria</taxon>
        <taxon>Hyphomicrobiales</taxon>
        <taxon>Rhizobiaceae</taxon>
        <taxon>Rhizobium/Agrobacterium group</taxon>
        <taxon>Rhizobium</taxon>
    </lineage>
</organism>
<evidence type="ECO:0000313" key="3">
    <source>
        <dbReference type="Proteomes" id="UP000749740"/>
    </source>
</evidence>
<keyword evidence="1" id="KW-1133">Transmembrane helix</keyword>
<feature type="transmembrane region" description="Helical" evidence="1">
    <location>
        <begin position="142"/>
        <end position="161"/>
    </location>
</feature>
<dbReference type="Proteomes" id="UP000749740">
    <property type="component" value="Unassembled WGS sequence"/>
</dbReference>
<feature type="transmembrane region" description="Helical" evidence="1">
    <location>
        <begin position="118"/>
        <end position="136"/>
    </location>
</feature>
<feature type="transmembrane region" description="Helical" evidence="1">
    <location>
        <begin position="368"/>
        <end position="395"/>
    </location>
</feature>
<dbReference type="EMBL" id="JABDYC010000006">
    <property type="protein sequence ID" value="MBX5024946.1"/>
    <property type="molecule type" value="Genomic_DNA"/>
</dbReference>
<protein>
    <submittedName>
        <fullName evidence="2">Uncharacterized protein</fullName>
    </submittedName>
</protein>
<feature type="transmembrane region" description="Helical" evidence="1">
    <location>
        <begin position="210"/>
        <end position="234"/>
    </location>
</feature>
<accession>A0A9Q3MB99</accession>